<evidence type="ECO:0000256" key="1">
    <source>
        <dbReference type="ARBA" id="ARBA00006287"/>
    </source>
</evidence>
<dbReference type="CDD" id="cd01422">
    <property type="entry name" value="MGS"/>
    <property type="match status" value="1"/>
</dbReference>
<reference evidence="6" key="1">
    <citation type="submission" date="2008-08" db="EMBL/GenBank/DDBJ databases">
        <title>The complete genome sequence of Coprothermobacter proteolyticus strain ATCC 5245 / DSM 5265 / BT.</title>
        <authorList>
            <person name="Dodson R.J."/>
            <person name="Durkin A.S."/>
            <person name="Wu M."/>
            <person name="Eisen J."/>
            <person name="Sutton G."/>
        </authorList>
    </citation>
    <scope>NUCLEOTIDE SEQUENCE [LARGE SCALE GENOMIC DNA]</scope>
    <source>
        <strain evidence="6">ATCC 35245 / DSM 5265 / OCM 4 / BT</strain>
    </source>
</reference>
<gene>
    <name evidence="2 5" type="primary">mgsA</name>
    <name evidence="5" type="ordered locus">COPRO5265_0165</name>
</gene>
<dbReference type="PANTHER" id="PTHR30492">
    <property type="entry name" value="METHYLGLYOXAL SYNTHASE"/>
    <property type="match status" value="1"/>
</dbReference>
<dbReference type="InterPro" id="IPR004363">
    <property type="entry name" value="Methylgl_synth"/>
</dbReference>
<dbReference type="InterPro" id="IPR018148">
    <property type="entry name" value="Methylglyoxal_synth_AS"/>
</dbReference>
<feature type="binding site" evidence="2">
    <location>
        <position position="20"/>
    </location>
    <ligand>
        <name>substrate</name>
    </ligand>
</feature>
<dbReference type="HAMAP" id="MF_00549">
    <property type="entry name" value="Methylglyoxal_synth"/>
    <property type="match status" value="1"/>
</dbReference>
<dbReference type="STRING" id="309798.COPRO5265_0165"/>
<dbReference type="GO" id="GO:0005829">
    <property type="term" value="C:cytosol"/>
    <property type="evidence" value="ECO:0007669"/>
    <property type="project" value="TreeGrafter"/>
</dbReference>
<name>B5Y6Y7_COPPD</name>
<dbReference type="OrthoDB" id="9787147at2"/>
<comment type="function">
    <text evidence="2">Catalyzes the formation of methylglyoxal from dihydroxyacetone phosphate.</text>
</comment>
<organism evidence="5 6">
    <name type="scientific">Coprothermobacter proteolyticus (strain ATCC 35245 / DSM 5265 / OCM 4 / BT)</name>
    <dbReference type="NCBI Taxonomy" id="309798"/>
    <lineage>
        <taxon>Bacteria</taxon>
        <taxon>Pseudomonadati</taxon>
        <taxon>Coprothermobacterota</taxon>
        <taxon>Coprothermobacteria</taxon>
        <taxon>Coprothermobacterales</taxon>
        <taxon>Coprothermobacteraceae</taxon>
        <taxon>Coprothermobacter</taxon>
    </lineage>
</organism>
<dbReference type="PROSITE" id="PS51855">
    <property type="entry name" value="MGS"/>
    <property type="match status" value="1"/>
</dbReference>
<feature type="binding site" evidence="2">
    <location>
        <position position="99"/>
    </location>
    <ligand>
        <name>substrate</name>
    </ligand>
</feature>
<feature type="active site" description="Proton donor/acceptor" evidence="2 3">
    <location>
        <position position="72"/>
    </location>
</feature>
<evidence type="ECO:0000259" key="4">
    <source>
        <dbReference type="PROSITE" id="PS51855"/>
    </source>
</evidence>
<comment type="similarity">
    <text evidence="1 2">Belongs to the methylglyoxal synthase family.</text>
</comment>
<evidence type="ECO:0000313" key="6">
    <source>
        <dbReference type="Proteomes" id="UP000001732"/>
    </source>
</evidence>
<dbReference type="eggNOG" id="COG1803">
    <property type="taxonomic scope" value="Bacteria"/>
</dbReference>
<dbReference type="NCBIfam" id="TIGR00160">
    <property type="entry name" value="MGSA"/>
    <property type="match status" value="1"/>
</dbReference>
<proteinExistence type="inferred from homology"/>
<evidence type="ECO:0000256" key="2">
    <source>
        <dbReference type="HAMAP-Rule" id="MF_00549"/>
    </source>
</evidence>
<evidence type="ECO:0000313" key="5">
    <source>
        <dbReference type="EMBL" id="ACI17297.1"/>
    </source>
</evidence>
<dbReference type="SUPFAM" id="SSF52335">
    <property type="entry name" value="Methylglyoxal synthase-like"/>
    <property type="match status" value="1"/>
</dbReference>
<comment type="caution">
    <text evidence="2">Lacks conserved residue(s) required for the propagation of feature annotation.</text>
</comment>
<dbReference type="GO" id="GO:0008929">
    <property type="term" value="F:methylglyoxal synthase activity"/>
    <property type="evidence" value="ECO:0007669"/>
    <property type="project" value="UniProtKB-UniRule"/>
</dbReference>
<comment type="catalytic activity">
    <reaction evidence="2">
        <text>dihydroxyacetone phosphate = methylglyoxal + phosphate</text>
        <dbReference type="Rhea" id="RHEA:17937"/>
        <dbReference type="ChEBI" id="CHEBI:17158"/>
        <dbReference type="ChEBI" id="CHEBI:43474"/>
        <dbReference type="ChEBI" id="CHEBI:57642"/>
        <dbReference type="EC" id="4.2.3.3"/>
    </reaction>
</comment>
<dbReference type="GO" id="GO:0019242">
    <property type="term" value="P:methylglyoxal biosynthetic process"/>
    <property type="evidence" value="ECO:0007669"/>
    <property type="project" value="UniProtKB-UniRule"/>
</dbReference>
<keyword evidence="2 5" id="KW-0456">Lyase</keyword>
<dbReference type="AlphaFoldDB" id="B5Y6Y7"/>
<evidence type="ECO:0000256" key="3">
    <source>
        <dbReference type="PIRSR" id="PIRSR006614-1"/>
    </source>
</evidence>
<dbReference type="PROSITE" id="PS01335">
    <property type="entry name" value="METHYLGLYOXAL_SYNTH"/>
    <property type="match status" value="1"/>
</dbReference>
<dbReference type="HOGENOM" id="CLU_120420_0_1_9"/>
<dbReference type="Proteomes" id="UP000001732">
    <property type="component" value="Chromosome"/>
</dbReference>
<dbReference type="InterPro" id="IPR011607">
    <property type="entry name" value="MGS-like_dom"/>
</dbReference>
<protein>
    <recommendedName>
        <fullName evidence="2">Methylglyoxal synthase</fullName>
        <shortName evidence="2">MGS</shortName>
        <ecNumber evidence="2">4.2.3.3</ecNumber>
    </recommendedName>
</protein>
<sequence>MNEVEIVEMDEVKRIALIAHDNRKQDLLDWASYNVETLKKHKLYATWGTGTLLEEKLGLEVIKFKPGPLGGDQEVGSLIANNGVDILVFFWDPLEPMPHDPDVKALLRIAVVWNVVVVSDKATADFVVSSPFFEKKYPRLVRKYEY</sequence>
<dbReference type="EC" id="4.2.3.3" evidence="2"/>
<dbReference type="PIRSF" id="PIRSF006614">
    <property type="entry name" value="Methylglyox_syn"/>
    <property type="match status" value="1"/>
</dbReference>
<dbReference type="RefSeq" id="WP_012543949.1">
    <property type="nucleotide sequence ID" value="NC_011295.1"/>
</dbReference>
<accession>B5Y6Y7</accession>
<dbReference type="Gene3D" id="3.40.50.1380">
    <property type="entry name" value="Methylglyoxal synthase-like domain"/>
    <property type="match status" value="1"/>
</dbReference>
<reference evidence="5 6" key="2">
    <citation type="journal article" date="2014" name="Genome Announc.">
        <title>Complete Genome Sequence of Coprothermobacter proteolyticus DSM 5265.</title>
        <authorList>
            <person name="Alexiev A."/>
            <person name="Coil D.A."/>
            <person name="Badger J.H."/>
            <person name="Enticknap J."/>
            <person name="Ward N."/>
            <person name="Robb F.T."/>
            <person name="Eisen J.A."/>
        </authorList>
    </citation>
    <scope>NUCLEOTIDE SEQUENCE [LARGE SCALE GENOMIC DNA]</scope>
    <source>
        <strain evidence="6">ATCC 35245 / DSM 5265 / OCM 4 / BT</strain>
    </source>
</reference>
<dbReference type="Pfam" id="PF02142">
    <property type="entry name" value="MGS"/>
    <property type="match status" value="1"/>
</dbReference>
<dbReference type="NCBIfam" id="NF003559">
    <property type="entry name" value="PRK05234.1"/>
    <property type="match status" value="1"/>
</dbReference>
<feature type="domain" description="MGS-like" evidence="4">
    <location>
        <begin position="7"/>
        <end position="146"/>
    </location>
</feature>
<dbReference type="PANTHER" id="PTHR30492:SF0">
    <property type="entry name" value="METHYLGLYOXAL SYNTHASE"/>
    <property type="match status" value="1"/>
</dbReference>
<dbReference type="SMART" id="SM00851">
    <property type="entry name" value="MGS"/>
    <property type="match status" value="1"/>
</dbReference>
<dbReference type="InterPro" id="IPR036914">
    <property type="entry name" value="MGS-like_dom_sf"/>
</dbReference>
<dbReference type="KEGG" id="cpo:COPRO5265_0165"/>
<keyword evidence="6" id="KW-1185">Reference proteome</keyword>
<feature type="binding site" evidence="2">
    <location>
        <position position="24"/>
    </location>
    <ligand>
        <name>substrate</name>
    </ligand>
</feature>
<dbReference type="EMBL" id="CP001145">
    <property type="protein sequence ID" value="ACI17297.1"/>
    <property type="molecule type" value="Genomic_DNA"/>
</dbReference>